<evidence type="ECO:0000256" key="8">
    <source>
        <dbReference type="ARBA" id="ARBA00046332"/>
    </source>
</evidence>
<keyword evidence="4" id="KW-0249">Electron transport</keyword>
<evidence type="ECO:0000259" key="9">
    <source>
        <dbReference type="Pfam" id="PF04324"/>
    </source>
</evidence>
<comment type="similarity">
    <text evidence="8">Belongs to the Bfd family.</text>
</comment>
<proteinExistence type="inferred from homology"/>
<dbReference type="PANTHER" id="PTHR37424">
    <property type="entry name" value="BACTERIOFERRITIN-ASSOCIATED FERREDOXIN"/>
    <property type="match status" value="1"/>
</dbReference>
<dbReference type="PANTHER" id="PTHR37424:SF1">
    <property type="entry name" value="BACTERIOFERRITIN-ASSOCIATED FERREDOXIN"/>
    <property type="match status" value="1"/>
</dbReference>
<evidence type="ECO:0000256" key="6">
    <source>
        <dbReference type="ARBA" id="ARBA00023014"/>
    </source>
</evidence>
<dbReference type="Pfam" id="PF04324">
    <property type="entry name" value="Fer2_BFD"/>
    <property type="match status" value="1"/>
</dbReference>
<dbReference type="KEGG" id="zmp:Zymop_1656"/>
<dbReference type="GO" id="GO:0046872">
    <property type="term" value="F:metal ion binding"/>
    <property type="evidence" value="ECO:0007669"/>
    <property type="project" value="UniProtKB-KW"/>
</dbReference>
<organism evidence="10 11">
    <name type="scientific">Zymomonas mobilis subsp. pomaceae (strain ATCC 29192 / DSM 22645 / JCM 10191 / CCUG 17912 / NBRC 13757 / NCIMB 11200 / NRRL B-4491 / Barker I)</name>
    <dbReference type="NCBI Taxonomy" id="579138"/>
    <lineage>
        <taxon>Bacteria</taxon>
        <taxon>Pseudomonadati</taxon>
        <taxon>Pseudomonadota</taxon>
        <taxon>Alphaproteobacteria</taxon>
        <taxon>Sphingomonadales</taxon>
        <taxon>Zymomonadaceae</taxon>
        <taxon>Zymomonas</taxon>
    </lineage>
</organism>
<evidence type="ECO:0000313" key="11">
    <source>
        <dbReference type="Proteomes" id="UP000000491"/>
    </source>
</evidence>
<evidence type="ECO:0000256" key="4">
    <source>
        <dbReference type="ARBA" id="ARBA00022982"/>
    </source>
</evidence>
<dbReference type="GO" id="GO:0051537">
    <property type="term" value="F:2 iron, 2 sulfur cluster binding"/>
    <property type="evidence" value="ECO:0007669"/>
    <property type="project" value="UniProtKB-KW"/>
</dbReference>
<dbReference type="Gene3D" id="1.10.10.1100">
    <property type="entry name" value="BFD-like [2Fe-2S]-binding domain"/>
    <property type="match status" value="1"/>
</dbReference>
<dbReference type="InterPro" id="IPR007419">
    <property type="entry name" value="BFD-like_2Fe2S-bd_dom"/>
</dbReference>
<dbReference type="STRING" id="579138.Zymop_1656"/>
<evidence type="ECO:0000256" key="5">
    <source>
        <dbReference type="ARBA" id="ARBA00023004"/>
    </source>
</evidence>
<keyword evidence="2" id="KW-0001">2Fe-2S</keyword>
<dbReference type="InterPro" id="IPR041854">
    <property type="entry name" value="BFD-like_2Fe2S-bd_dom_sf"/>
</dbReference>
<dbReference type="HOGENOM" id="CLU_159205_3_3_5"/>
<keyword evidence="6" id="KW-0411">Iron-sulfur</keyword>
<feature type="domain" description="BFD-like [2Fe-2S]-binding" evidence="9">
    <location>
        <begin position="2"/>
        <end position="50"/>
    </location>
</feature>
<dbReference type="eggNOG" id="COG2906">
    <property type="taxonomic scope" value="Bacteria"/>
</dbReference>
<reference evidence="10 11" key="1">
    <citation type="journal article" date="2011" name="J. Bacteriol.">
        <title>Genome sequence of the ethanol-producing Zymomonas mobilis subsp. pomaceae lectotype strain ATCC 29192.</title>
        <authorList>
            <person name="Kouvelis V.N."/>
            <person name="Davenport K.W."/>
            <person name="Brettin T.S."/>
            <person name="Bruce D."/>
            <person name="Detter C."/>
            <person name="Han C.S."/>
            <person name="Nolan M."/>
            <person name="Tapia R."/>
            <person name="Damoulaki A."/>
            <person name="Kyrpides N.C."/>
            <person name="Typas M.A."/>
            <person name="Pappas K.M."/>
        </authorList>
    </citation>
    <scope>NUCLEOTIDE SEQUENCE [LARGE SCALE GENOMIC DNA]</scope>
    <source>
        <strain evidence="11">ATCC 29192 / DSM 22645 / JCM 10191 / CCUG 17912 / NBRC 13757 / NCIMB 11200 / NRRL B-4491 / Barker I</strain>
    </source>
</reference>
<evidence type="ECO:0000313" key="10">
    <source>
        <dbReference type="EMBL" id="AEI38544.1"/>
    </source>
</evidence>
<accession>F8EWD4</accession>
<dbReference type="InterPro" id="IPR052371">
    <property type="entry name" value="BFD-associated_ferredoxin"/>
</dbReference>
<keyword evidence="1" id="KW-0813">Transport</keyword>
<dbReference type="PATRIC" id="fig|579138.3.peg.1760"/>
<sequence length="57" mass="6014">MIICHCNTVSDNALKDAARQGAATPGQAYKKMGVKACCGKCSKAAHKIISDEQNCMV</sequence>
<dbReference type="EMBL" id="CP002865">
    <property type="protein sequence ID" value="AEI38544.1"/>
    <property type="molecule type" value="Genomic_DNA"/>
</dbReference>
<protein>
    <recommendedName>
        <fullName evidence="7">Bacterioferritin-associated ferredoxin</fullName>
    </recommendedName>
</protein>
<name>F8EWD4_ZYMMT</name>
<keyword evidence="3" id="KW-0479">Metal-binding</keyword>
<evidence type="ECO:0000256" key="1">
    <source>
        <dbReference type="ARBA" id="ARBA00022448"/>
    </source>
</evidence>
<dbReference type="RefSeq" id="WP_013934932.1">
    <property type="nucleotide sequence ID" value="NC_015709.1"/>
</dbReference>
<evidence type="ECO:0000256" key="2">
    <source>
        <dbReference type="ARBA" id="ARBA00022714"/>
    </source>
</evidence>
<evidence type="ECO:0000256" key="7">
    <source>
        <dbReference type="ARBA" id="ARBA00039386"/>
    </source>
</evidence>
<evidence type="ECO:0000256" key="3">
    <source>
        <dbReference type="ARBA" id="ARBA00022723"/>
    </source>
</evidence>
<dbReference type="AlphaFoldDB" id="F8EWD4"/>
<gene>
    <name evidence="10" type="ordered locus">Zymop_1656</name>
</gene>
<dbReference type="Proteomes" id="UP000000491">
    <property type="component" value="Chromosome"/>
</dbReference>
<keyword evidence="5" id="KW-0408">Iron</keyword>